<evidence type="ECO:0000256" key="5">
    <source>
        <dbReference type="ARBA" id="ARBA00022729"/>
    </source>
</evidence>
<keyword evidence="5" id="KW-0732">Signal</keyword>
<dbReference type="Proteomes" id="UP000053660">
    <property type="component" value="Unassembled WGS sequence"/>
</dbReference>
<dbReference type="SUPFAM" id="SSF53756">
    <property type="entry name" value="UDP-Glycosyltransferase/glycogen phosphorylase"/>
    <property type="match status" value="1"/>
</dbReference>
<dbReference type="Gene3D" id="3.40.50.2000">
    <property type="entry name" value="Glycogen Phosphorylase B"/>
    <property type="match status" value="1"/>
</dbReference>
<evidence type="ECO:0000256" key="3">
    <source>
        <dbReference type="ARBA" id="ARBA00022676"/>
    </source>
</evidence>
<dbReference type="Pfam" id="PF00201">
    <property type="entry name" value="UDPGT"/>
    <property type="match status" value="1"/>
</dbReference>
<proteinExistence type="inferred from homology"/>
<sequence>MQRNVMGPKAHLFLDNASTVGAHKEFKKIADTGKGMIVMSFGSIARAELMPGHWKSALLNAFARFPNYEFLESINSGVPLVTIALFGDQFKNSRMAAKHGFAVNIKKGTLNEANVAAALKEVLTNKK</sequence>
<gene>
    <name evidence="7" type="ORF">OESDEN_08904</name>
</gene>
<evidence type="ECO:0000313" key="8">
    <source>
        <dbReference type="Proteomes" id="UP000053660"/>
    </source>
</evidence>
<dbReference type="OrthoDB" id="416356at2759"/>
<dbReference type="InterPro" id="IPR050271">
    <property type="entry name" value="UDP-glycosyltransferase"/>
</dbReference>
<dbReference type="AlphaFoldDB" id="A0A0B1T530"/>
<dbReference type="GO" id="GO:0015020">
    <property type="term" value="F:glucuronosyltransferase activity"/>
    <property type="evidence" value="ECO:0007669"/>
    <property type="project" value="UniProtKB-EC"/>
</dbReference>
<keyword evidence="4" id="KW-0808">Transferase</keyword>
<evidence type="ECO:0000313" key="7">
    <source>
        <dbReference type="EMBL" id="KHJ91236.1"/>
    </source>
</evidence>
<evidence type="ECO:0000256" key="2">
    <source>
        <dbReference type="ARBA" id="ARBA00012544"/>
    </source>
</evidence>
<dbReference type="EC" id="2.4.1.17" evidence="2"/>
<dbReference type="EMBL" id="KN552243">
    <property type="protein sequence ID" value="KHJ91236.1"/>
    <property type="molecule type" value="Genomic_DNA"/>
</dbReference>
<evidence type="ECO:0000256" key="4">
    <source>
        <dbReference type="ARBA" id="ARBA00022679"/>
    </source>
</evidence>
<keyword evidence="8" id="KW-1185">Reference proteome</keyword>
<accession>A0A0B1T530</accession>
<dbReference type="PANTHER" id="PTHR48043">
    <property type="entry name" value="EG:EG0003.4 PROTEIN-RELATED"/>
    <property type="match status" value="1"/>
</dbReference>
<evidence type="ECO:0000256" key="6">
    <source>
        <dbReference type="ARBA" id="ARBA00047475"/>
    </source>
</evidence>
<organism evidence="7 8">
    <name type="scientific">Oesophagostomum dentatum</name>
    <name type="common">Nodular worm</name>
    <dbReference type="NCBI Taxonomy" id="61180"/>
    <lineage>
        <taxon>Eukaryota</taxon>
        <taxon>Metazoa</taxon>
        <taxon>Ecdysozoa</taxon>
        <taxon>Nematoda</taxon>
        <taxon>Chromadorea</taxon>
        <taxon>Rhabditida</taxon>
        <taxon>Rhabditina</taxon>
        <taxon>Rhabditomorpha</taxon>
        <taxon>Strongyloidea</taxon>
        <taxon>Strongylidae</taxon>
        <taxon>Oesophagostomum</taxon>
    </lineage>
</organism>
<protein>
    <recommendedName>
        <fullName evidence="2">glucuronosyltransferase</fullName>
        <ecNumber evidence="2">2.4.1.17</ecNumber>
    </recommendedName>
</protein>
<comment type="similarity">
    <text evidence="1">Belongs to the UDP-glycosyltransferase family.</text>
</comment>
<reference evidence="7 8" key="1">
    <citation type="submission" date="2014-03" db="EMBL/GenBank/DDBJ databases">
        <title>Draft genome of the hookworm Oesophagostomum dentatum.</title>
        <authorList>
            <person name="Mitreva M."/>
        </authorList>
    </citation>
    <scope>NUCLEOTIDE SEQUENCE [LARGE SCALE GENOMIC DNA]</scope>
    <source>
        <strain evidence="7 8">OD-Hann</strain>
    </source>
</reference>
<name>A0A0B1T530_OESDE</name>
<dbReference type="PANTHER" id="PTHR48043:SF145">
    <property type="entry name" value="FI06409P-RELATED"/>
    <property type="match status" value="1"/>
</dbReference>
<dbReference type="InterPro" id="IPR002213">
    <property type="entry name" value="UDP_glucos_trans"/>
</dbReference>
<comment type="catalytic activity">
    <reaction evidence="6">
        <text>glucuronate acceptor + UDP-alpha-D-glucuronate = acceptor beta-D-glucuronoside + UDP + H(+)</text>
        <dbReference type="Rhea" id="RHEA:21032"/>
        <dbReference type="ChEBI" id="CHEBI:15378"/>
        <dbReference type="ChEBI" id="CHEBI:58052"/>
        <dbReference type="ChEBI" id="CHEBI:58223"/>
        <dbReference type="ChEBI" id="CHEBI:132367"/>
        <dbReference type="ChEBI" id="CHEBI:132368"/>
        <dbReference type="EC" id="2.4.1.17"/>
    </reaction>
</comment>
<evidence type="ECO:0000256" key="1">
    <source>
        <dbReference type="ARBA" id="ARBA00009995"/>
    </source>
</evidence>
<keyword evidence="3" id="KW-0328">Glycosyltransferase</keyword>